<gene>
    <name evidence="2" type="ORF">LCGC14_2652830</name>
</gene>
<proteinExistence type="predicted"/>
<dbReference type="AlphaFoldDB" id="A0A0F9CLD4"/>
<dbReference type="EMBL" id="LAZR01046055">
    <property type="protein sequence ID" value="KKK97431.1"/>
    <property type="molecule type" value="Genomic_DNA"/>
</dbReference>
<dbReference type="SUPFAM" id="SSF48695">
    <property type="entry name" value="Multiheme cytochromes"/>
    <property type="match status" value="1"/>
</dbReference>
<protein>
    <submittedName>
        <fullName evidence="2">Uncharacterized protein</fullName>
    </submittedName>
</protein>
<name>A0A0F9CLD4_9ZZZZ</name>
<reference evidence="2" key="1">
    <citation type="journal article" date="2015" name="Nature">
        <title>Complex archaea that bridge the gap between prokaryotes and eukaryotes.</title>
        <authorList>
            <person name="Spang A."/>
            <person name="Saw J.H."/>
            <person name="Jorgensen S.L."/>
            <person name="Zaremba-Niedzwiedzka K."/>
            <person name="Martijn J."/>
            <person name="Lind A.E."/>
            <person name="van Eijk R."/>
            <person name="Schleper C."/>
            <person name="Guy L."/>
            <person name="Ettema T.J."/>
        </authorList>
    </citation>
    <scope>NUCLEOTIDE SEQUENCE</scope>
</reference>
<keyword evidence="1" id="KW-1133">Transmembrane helix</keyword>
<evidence type="ECO:0000313" key="2">
    <source>
        <dbReference type="EMBL" id="KKK97431.1"/>
    </source>
</evidence>
<comment type="caution">
    <text evidence="2">The sequence shown here is derived from an EMBL/GenBank/DDBJ whole genome shotgun (WGS) entry which is preliminary data.</text>
</comment>
<feature type="transmembrane region" description="Helical" evidence="1">
    <location>
        <begin position="106"/>
        <end position="126"/>
    </location>
</feature>
<feature type="non-terminal residue" evidence="2">
    <location>
        <position position="1"/>
    </location>
</feature>
<sequence>AEKVRFRKYMADSHWGLRFYKYRTCIRCHPKQARNLHRVRAKITCRQCHGEEPIAGNSHYNSSMQPRRRYILVCAKCHKGSSASFATYVIHEPIPIAKTTQKAFPLLFYCVWAMVVIAVGTFAAFLPHTFLWGLREFLPDSIIFGFKNFLSKKRKQDEKD</sequence>
<organism evidence="2">
    <name type="scientific">marine sediment metagenome</name>
    <dbReference type="NCBI Taxonomy" id="412755"/>
    <lineage>
        <taxon>unclassified sequences</taxon>
        <taxon>metagenomes</taxon>
        <taxon>ecological metagenomes</taxon>
    </lineage>
</organism>
<evidence type="ECO:0000256" key="1">
    <source>
        <dbReference type="SAM" id="Phobius"/>
    </source>
</evidence>
<dbReference type="Gene3D" id="1.10.1130.10">
    <property type="entry name" value="Flavocytochrome C3, Chain A"/>
    <property type="match status" value="1"/>
</dbReference>
<accession>A0A0F9CLD4</accession>
<dbReference type="InterPro" id="IPR036280">
    <property type="entry name" value="Multihaem_cyt_sf"/>
</dbReference>
<keyword evidence="1" id="KW-0472">Membrane</keyword>
<keyword evidence="1" id="KW-0812">Transmembrane</keyword>